<dbReference type="AlphaFoldDB" id="A0AAV2CAK4"/>
<accession>A0AAV2CAK4</accession>
<dbReference type="EMBL" id="OZ034813">
    <property type="protein sequence ID" value="CAL1353299.1"/>
    <property type="molecule type" value="Genomic_DNA"/>
</dbReference>
<protein>
    <submittedName>
        <fullName evidence="2">Uncharacterized protein</fullName>
    </submittedName>
</protein>
<reference evidence="2 3" key="1">
    <citation type="submission" date="2024-04" db="EMBL/GenBank/DDBJ databases">
        <authorList>
            <person name="Fracassetti M."/>
        </authorList>
    </citation>
    <scope>NUCLEOTIDE SEQUENCE [LARGE SCALE GENOMIC DNA]</scope>
</reference>
<evidence type="ECO:0000313" key="2">
    <source>
        <dbReference type="EMBL" id="CAL1353299.1"/>
    </source>
</evidence>
<proteinExistence type="predicted"/>
<evidence type="ECO:0000256" key="1">
    <source>
        <dbReference type="SAM" id="MobiDB-lite"/>
    </source>
</evidence>
<sequence length="132" mass="14970">MRVTNQWRLRSTIVVQKRRRRSSTSMAAKESVAGGNQMSHKSDHPVSPRRAIGDTVVTEPSKSERQHQTKRKGRKEEPELAKAVIPVTKSHSHTRQSERQWRVWGTAAAVGNQVVDTERHKDVGIFEIGVRV</sequence>
<organism evidence="2 3">
    <name type="scientific">Linum trigynum</name>
    <dbReference type="NCBI Taxonomy" id="586398"/>
    <lineage>
        <taxon>Eukaryota</taxon>
        <taxon>Viridiplantae</taxon>
        <taxon>Streptophyta</taxon>
        <taxon>Embryophyta</taxon>
        <taxon>Tracheophyta</taxon>
        <taxon>Spermatophyta</taxon>
        <taxon>Magnoliopsida</taxon>
        <taxon>eudicotyledons</taxon>
        <taxon>Gunneridae</taxon>
        <taxon>Pentapetalae</taxon>
        <taxon>rosids</taxon>
        <taxon>fabids</taxon>
        <taxon>Malpighiales</taxon>
        <taxon>Linaceae</taxon>
        <taxon>Linum</taxon>
    </lineage>
</organism>
<gene>
    <name evidence="2" type="ORF">LTRI10_LOCUS1208</name>
</gene>
<dbReference type="Proteomes" id="UP001497516">
    <property type="component" value="Chromosome 1"/>
</dbReference>
<evidence type="ECO:0000313" key="3">
    <source>
        <dbReference type="Proteomes" id="UP001497516"/>
    </source>
</evidence>
<name>A0AAV2CAK4_9ROSI</name>
<feature type="region of interest" description="Disordered" evidence="1">
    <location>
        <begin position="14"/>
        <end position="99"/>
    </location>
</feature>
<keyword evidence="3" id="KW-1185">Reference proteome</keyword>